<organism evidence="1 2">
    <name type="scientific">Phytophthora megakarya</name>
    <dbReference type="NCBI Taxonomy" id="4795"/>
    <lineage>
        <taxon>Eukaryota</taxon>
        <taxon>Sar</taxon>
        <taxon>Stramenopiles</taxon>
        <taxon>Oomycota</taxon>
        <taxon>Peronosporomycetes</taxon>
        <taxon>Peronosporales</taxon>
        <taxon>Peronosporaceae</taxon>
        <taxon>Phytophthora</taxon>
    </lineage>
</organism>
<protein>
    <submittedName>
        <fullName evidence="1">Uncharacterized protein</fullName>
    </submittedName>
</protein>
<dbReference type="OrthoDB" id="114444at2759"/>
<dbReference type="Proteomes" id="UP000198211">
    <property type="component" value="Unassembled WGS sequence"/>
</dbReference>
<accession>A0A225WBD7</accession>
<sequence length="409" mass="46454">MKKPCIGTPLTDRTSGIGSVYHLSQNSIFYPGRETLLQLWKSYGTREDVYTSNEGPIKSTKYSRFTIIAWPNDRHFEYVVEQISTEIAVEEFPSRGPVDSTSVREFLDIISKKHGWGVDPHPWYVGPRASVGFCRAFSSLVVGINDPELAKSFFTKFCMRLGHLNDLTEYSTLVAALIMMIRVYAWSEIGVDVMKVMGIKANYGMTYGVELPLLVAGELDDGEAKQALICAVIGKEHFQLSSAAAAKVLWKNVVHPGDRQSFDQVTSKFQKKQAENPKPYVEVISRHISDYDGSEGQFSVLKAIAFKRMEWLKTEIERLDKVEKNFSWKMPYAQYKGPAVENLLRAQTSPQSIGSTNLRFRRTLQGVEEPIVTITKTKKWFEDLQIKLPQFKAELARWSAVYGKYSEEQ</sequence>
<dbReference type="EMBL" id="NBNE01001201">
    <property type="protein sequence ID" value="OWZ15056.1"/>
    <property type="molecule type" value="Genomic_DNA"/>
</dbReference>
<evidence type="ECO:0000313" key="1">
    <source>
        <dbReference type="EMBL" id="OWZ15056.1"/>
    </source>
</evidence>
<proteinExistence type="predicted"/>
<reference evidence="2" key="1">
    <citation type="submission" date="2017-03" db="EMBL/GenBank/DDBJ databases">
        <title>Phytopthora megakarya and P. palmivora, two closely related causual agents of cacao black pod achieved similar genome size and gene model numbers by different mechanisms.</title>
        <authorList>
            <person name="Ali S."/>
            <person name="Shao J."/>
            <person name="Larry D.J."/>
            <person name="Kronmiller B."/>
            <person name="Shen D."/>
            <person name="Strem M.D."/>
            <person name="Melnick R.L."/>
            <person name="Guiltinan M.J."/>
            <person name="Tyler B.M."/>
            <person name="Meinhardt L.W."/>
            <person name="Bailey B.A."/>
        </authorList>
    </citation>
    <scope>NUCLEOTIDE SEQUENCE [LARGE SCALE GENOMIC DNA]</scope>
    <source>
        <strain evidence="2">zdho120</strain>
    </source>
</reference>
<gene>
    <name evidence="1" type="ORF">PHMEG_00011364</name>
</gene>
<comment type="caution">
    <text evidence="1">The sequence shown here is derived from an EMBL/GenBank/DDBJ whole genome shotgun (WGS) entry which is preliminary data.</text>
</comment>
<evidence type="ECO:0000313" key="2">
    <source>
        <dbReference type="Proteomes" id="UP000198211"/>
    </source>
</evidence>
<keyword evidence="2" id="KW-1185">Reference proteome</keyword>
<dbReference type="AlphaFoldDB" id="A0A225WBD7"/>
<name>A0A225WBD7_9STRA</name>